<dbReference type="Proteomes" id="UP001595868">
    <property type="component" value="Unassembled WGS sequence"/>
</dbReference>
<protein>
    <submittedName>
        <fullName evidence="3">MarR family winged helix-turn-helix transcriptional regulator</fullName>
    </submittedName>
</protein>
<feature type="domain" description="HTH marR-type" evidence="2">
    <location>
        <begin position="43"/>
        <end position="89"/>
    </location>
</feature>
<reference evidence="4" key="1">
    <citation type="journal article" date="2019" name="Int. J. Syst. Evol. Microbiol.">
        <title>The Global Catalogue of Microorganisms (GCM) 10K type strain sequencing project: providing services to taxonomists for standard genome sequencing and annotation.</title>
        <authorList>
            <consortium name="The Broad Institute Genomics Platform"/>
            <consortium name="The Broad Institute Genome Sequencing Center for Infectious Disease"/>
            <person name="Wu L."/>
            <person name="Ma J."/>
        </authorList>
    </citation>
    <scope>NUCLEOTIDE SEQUENCE [LARGE SCALE GENOMIC DNA]</scope>
    <source>
        <strain evidence="4">2902at01</strain>
    </source>
</reference>
<dbReference type="InterPro" id="IPR036388">
    <property type="entry name" value="WH-like_DNA-bd_sf"/>
</dbReference>
<feature type="region of interest" description="Disordered" evidence="1">
    <location>
        <begin position="83"/>
        <end position="104"/>
    </location>
</feature>
<dbReference type="RefSeq" id="WP_377549712.1">
    <property type="nucleotide sequence ID" value="NZ_JBHSBN010000019.1"/>
</dbReference>
<dbReference type="InterPro" id="IPR000835">
    <property type="entry name" value="HTH_MarR-typ"/>
</dbReference>
<evidence type="ECO:0000256" key="1">
    <source>
        <dbReference type="SAM" id="MobiDB-lite"/>
    </source>
</evidence>
<dbReference type="EMBL" id="JBHSBN010000019">
    <property type="protein sequence ID" value="MFC4108897.1"/>
    <property type="molecule type" value="Genomic_DNA"/>
</dbReference>
<evidence type="ECO:0000313" key="3">
    <source>
        <dbReference type="EMBL" id="MFC4108897.1"/>
    </source>
</evidence>
<organism evidence="3 4">
    <name type="scientific">Micromonospora zhanjiangensis</name>
    <dbReference type="NCBI Taxonomy" id="1522057"/>
    <lineage>
        <taxon>Bacteria</taxon>
        <taxon>Bacillati</taxon>
        <taxon>Actinomycetota</taxon>
        <taxon>Actinomycetes</taxon>
        <taxon>Micromonosporales</taxon>
        <taxon>Micromonosporaceae</taxon>
        <taxon>Micromonospora</taxon>
    </lineage>
</organism>
<sequence length="152" mass="16100">MNGVDLFRLGRALTRIGEAALPVDGLPEYPGGHRAVLIVIADLEQHGESAVGEIARRTGLPQSAVSGAVARLREAKAVELATDPRDRRRSLVRPSAEPSERQRVVAASTIDAAVADALGPDRADEVAETVAMLAELGRRLAPSNRTEPDGRP</sequence>
<dbReference type="InterPro" id="IPR036390">
    <property type="entry name" value="WH_DNA-bd_sf"/>
</dbReference>
<gene>
    <name evidence="3" type="ORF">ACFOX0_23575</name>
</gene>
<evidence type="ECO:0000259" key="2">
    <source>
        <dbReference type="Pfam" id="PF12802"/>
    </source>
</evidence>
<comment type="caution">
    <text evidence="3">The sequence shown here is derived from an EMBL/GenBank/DDBJ whole genome shotgun (WGS) entry which is preliminary data.</text>
</comment>
<accession>A0ABV8KS24</accession>
<dbReference type="Gene3D" id="1.10.10.10">
    <property type="entry name" value="Winged helix-like DNA-binding domain superfamily/Winged helix DNA-binding domain"/>
    <property type="match status" value="1"/>
</dbReference>
<name>A0ABV8KS24_9ACTN</name>
<evidence type="ECO:0000313" key="4">
    <source>
        <dbReference type="Proteomes" id="UP001595868"/>
    </source>
</evidence>
<proteinExistence type="predicted"/>
<dbReference type="SUPFAM" id="SSF46785">
    <property type="entry name" value="Winged helix' DNA-binding domain"/>
    <property type="match status" value="1"/>
</dbReference>
<dbReference type="Pfam" id="PF12802">
    <property type="entry name" value="MarR_2"/>
    <property type="match status" value="1"/>
</dbReference>
<keyword evidence="4" id="KW-1185">Reference proteome</keyword>